<dbReference type="RefSeq" id="WP_261965066.1">
    <property type="nucleotide sequence ID" value="NZ_BAAAXA010000001.1"/>
</dbReference>
<name>A0A9W6NQL4_9ACTN</name>
<reference evidence="2" key="2">
    <citation type="submission" date="2023-01" db="EMBL/GenBank/DDBJ databases">
        <authorList>
            <person name="Sun Q."/>
            <person name="Evtushenko L."/>
        </authorList>
    </citation>
    <scope>NUCLEOTIDE SEQUENCE</scope>
    <source>
        <strain evidence="2">VKM Ac-1321</strain>
    </source>
</reference>
<dbReference type="Proteomes" id="UP001143480">
    <property type="component" value="Unassembled WGS sequence"/>
</dbReference>
<dbReference type="EMBL" id="BSFP01000058">
    <property type="protein sequence ID" value="GLL05473.1"/>
    <property type="molecule type" value="Genomic_DNA"/>
</dbReference>
<keyword evidence="3" id="KW-1185">Reference proteome</keyword>
<reference evidence="2" key="1">
    <citation type="journal article" date="2014" name="Int. J. Syst. Evol. Microbiol.">
        <title>Complete genome sequence of Corynebacterium casei LMG S-19264T (=DSM 44701T), isolated from a smear-ripened cheese.</title>
        <authorList>
            <consortium name="US DOE Joint Genome Institute (JGI-PGF)"/>
            <person name="Walter F."/>
            <person name="Albersmeier A."/>
            <person name="Kalinowski J."/>
            <person name="Ruckert C."/>
        </authorList>
    </citation>
    <scope>NUCLEOTIDE SEQUENCE</scope>
    <source>
        <strain evidence="2">VKM Ac-1321</strain>
    </source>
</reference>
<dbReference type="Pfam" id="PF01926">
    <property type="entry name" value="MMR_HSR1"/>
    <property type="match status" value="1"/>
</dbReference>
<evidence type="ECO:0000313" key="3">
    <source>
        <dbReference type="Proteomes" id="UP001143480"/>
    </source>
</evidence>
<dbReference type="SUPFAM" id="SSF52540">
    <property type="entry name" value="P-loop containing nucleoside triphosphate hydrolases"/>
    <property type="match status" value="1"/>
</dbReference>
<evidence type="ECO:0000313" key="2">
    <source>
        <dbReference type="EMBL" id="GLL05473.1"/>
    </source>
</evidence>
<dbReference type="InterPro" id="IPR006073">
    <property type="entry name" value="GTP-bd"/>
</dbReference>
<organism evidence="2 3">
    <name type="scientific">Dactylosporangium matsuzakiense</name>
    <dbReference type="NCBI Taxonomy" id="53360"/>
    <lineage>
        <taxon>Bacteria</taxon>
        <taxon>Bacillati</taxon>
        <taxon>Actinomycetota</taxon>
        <taxon>Actinomycetes</taxon>
        <taxon>Micromonosporales</taxon>
        <taxon>Micromonosporaceae</taxon>
        <taxon>Dactylosporangium</taxon>
    </lineage>
</organism>
<sequence length="221" mass="24211">MADALQRSIFLEEVRRYRKRRRKPAIMICGGMGIGKTTTINTACGREVGVVGHLSRGTEHMSRYRWGEPQRHIVLVDVPGLGDSKERDQASKASFRRWVRAADAFIVVVTPPRPASLPTLRTVKALLRNGVRPDRIVFGFNRLTMLNVEVDGELHPLEMGAAGPVEPESRAAVEHGTAAFIHALTAATGIPQFRAGQVVPYDALTGWNVFPLLGRALATIG</sequence>
<evidence type="ECO:0000259" key="1">
    <source>
        <dbReference type="Pfam" id="PF01926"/>
    </source>
</evidence>
<dbReference type="InterPro" id="IPR027417">
    <property type="entry name" value="P-loop_NTPase"/>
</dbReference>
<accession>A0A9W6NQL4</accession>
<dbReference type="AlphaFoldDB" id="A0A9W6NQL4"/>
<dbReference type="Gene3D" id="3.40.50.300">
    <property type="entry name" value="P-loop containing nucleotide triphosphate hydrolases"/>
    <property type="match status" value="1"/>
</dbReference>
<gene>
    <name evidence="2" type="ORF">GCM10017581_072200</name>
</gene>
<protein>
    <recommendedName>
        <fullName evidence="1">G domain-containing protein</fullName>
    </recommendedName>
</protein>
<feature type="domain" description="G" evidence="1">
    <location>
        <begin position="26"/>
        <end position="128"/>
    </location>
</feature>
<proteinExistence type="predicted"/>
<comment type="caution">
    <text evidence="2">The sequence shown here is derived from an EMBL/GenBank/DDBJ whole genome shotgun (WGS) entry which is preliminary data.</text>
</comment>
<dbReference type="GO" id="GO:0005525">
    <property type="term" value="F:GTP binding"/>
    <property type="evidence" value="ECO:0007669"/>
    <property type="project" value="InterPro"/>
</dbReference>